<dbReference type="Gene3D" id="3.30.730.10">
    <property type="entry name" value="AP2/ERF domain"/>
    <property type="match status" value="1"/>
</dbReference>
<dbReference type="InterPro" id="IPR036955">
    <property type="entry name" value="AP2/ERF_dom_sf"/>
</dbReference>
<evidence type="ECO:0000313" key="5">
    <source>
        <dbReference type="EMBL" id="MTH33035.1"/>
    </source>
</evidence>
<evidence type="ECO:0000256" key="3">
    <source>
        <dbReference type="ARBA" id="ARBA00023163"/>
    </source>
</evidence>
<dbReference type="InterPro" id="IPR001471">
    <property type="entry name" value="AP2/ERF_dom"/>
</dbReference>
<feature type="domain" description="AP2/ERF" evidence="4">
    <location>
        <begin position="130"/>
        <end position="186"/>
    </location>
</feature>
<gene>
    <name evidence="5" type="ORF">GL279_00285</name>
</gene>
<evidence type="ECO:0000313" key="6">
    <source>
        <dbReference type="Proteomes" id="UP000442533"/>
    </source>
</evidence>
<dbReference type="Proteomes" id="UP000442533">
    <property type="component" value="Unassembled WGS sequence"/>
</dbReference>
<dbReference type="PROSITE" id="PS51032">
    <property type="entry name" value="AP2_ERF"/>
    <property type="match status" value="1"/>
</dbReference>
<dbReference type="GO" id="GO:0003700">
    <property type="term" value="F:DNA-binding transcription factor activity"/>
    <property type="evidence" value="ECO:0007669"/>
    <property type="project" value="InterPro"/>
</dbReference>
<dbReference type="RefSeq" id="WP_155062604.1">
    <property type="nucleotide sequence ID" value="NZ_WMIF01000001.1"/>
</dbReference>
<dbReference type="Pfam" id="PF13392">
    <property type="entry name" value="HNH_3"/>
    <property type="match status" value="1"/>
</dbReference>
<dbReference type="InterPro" id="IPR016177">
    <property type="entry name" value="DNA-bd_dom_sf"/>
</dbReference>
<dbReference type="GO" id="GO:0003677">
    <property type="term" value="F:DNA binding"/>
    <property type="evidence" value="ECO:0007669"/>
    <property type="project" value="UniProtKB-KW"/>
</dbReference>
<organism evidence="5 6">
    <name type="scientific">Paracoccus limosus</name>
    <dbReference type="NCBI Taxonomy" id="913252"/>
    <lineage>
        <taxon>Bacteria</taxon>
        <taxon>Pseudomonadati</taxon>
        <taxon>Pseudomonadota</taxon>
        <taxon>Alphaproteobacteria</taxon>
        <taxon>Rhodobacterales</taxon>
        <taxon>Paracoccaceae</taxon>
        <taxon>Paracoccus</taxon>
    </lineage>
</organism>
<dbReference type="OrthoDB" id="388551at2"/>
<accession>A0A844GZ15</accession>
<name>A0A844GZ15_9RHOB</name>
<dbReference type="InterPro" id="IPR044925">
    <property type="entry name" value="His-Me_finger_sf"/>
</dbReference>
<sequence>MNQIAPDILRQLLRYDAETGKLFWRERGPEWFKSDGQGAEKACKKWNTVWAGREAFTAVGKSGHQTGAVFAKNFLKHRVIWAMHYGWPEDLIDHIDGDPGNNRIENLRPANQGQNKANAGKRWFRNPSSRYIGVSWSRKERKWIAQVGHAGTTSRAGCFTCETTAAIARDRLAKDIKGEFARLNFPELRHV</sequence>
<dbReference type="SUPFAM" id="SSF54060">
    <property type="entry name" value="His-Me finger endonucleases"/>
    <property type="match status" value="1"/>
</dbReference>
<dbReference type="InterPro" id="IPR003615">
    <property type="entry name" value="HNH_nuc"/>
</dbReference>
<dbReference type="Gene3D" id="3.90.75.20">
    <property type="match status" value="1"/>
</dbReference>
<keyword evidence="2" id="KW-0238">DNA-binding</keyword>
<keyword evidence="3" id="KW-0804">Transcription</keyword>
<dbReference type="EMBL" id="WMIF01000001">
    <property type="protein sequence ID" value="MTH33035.1"/>
    <property type="molecule type" value="Genomic_DNA"/>
</dbReference>
<dbReference type="SUPFAM" id="SSF54171">
    <property type="entry name" value="DNA-binding domain"/>
    <property type="match status" value="1"/>
</dbReference>
<reference evidence="5 6" key="1">
    <citation type="submission" date="2019-11" db="EMBL/GenBank/DDBJ databases">
        <authorList>
            <person name="Dong K."/>
        </authorList>
    </citation>
    <scope>NUCLEOTIDE SEQUENCE [LARGE SCALE GENOMIC DNA]</scope>
    <source>
        <strain evidence="5 6">JCM 17370</strain>
    </source>
</reference>
<evidence type="ECO:0000256" key="1">
    <source>
        <dbReference type="ARBA" id="ARBA00023015"/>
    </source>
</evidence>
<comment type="caution">
    <text evidence="5">The sequence shown here is derived from an EMBL/GenBank/DDBJ whole genome shotgun (WGS) entry which is preliminary data.</text>
</comment>
<proteinExistence type="predicted"/>
<evidence type="ECO:0000259" key="4">
    <source>
        <dbReference type="PROSITE" id="PS51032"/>
    </source>
</evidence>
<keyword evidence="6" id="KW-1185">Reference proteome</keyword>
<dbReference type="AlphaFoldDB" id="A0A844GZ15"/>
<protein>
    <recommendedName>
        <fullName evidence="4">AP2/ERF domain-containing protein</fullName>
    </recommendedName>
</protein>
<evidence type="ECO:0000256" key="2">
    <source>
        <dbReference type="ARBA" id="ARBA00023125"/>
    </source>
</evidence>
<keyword evidence="1" id="KW-0805">Transcription regulation</keyword>